<dbReference type="InterPro" id="IPR013057">
    <property type="entry name" value="AA_transpt_TM"/>
</dbReference>
<keyword evidence="5 7" id="KW-1133">Transmembrane helix</keyword>
<proteinExistence type="predicted"/>
<keyword evidence="10" id="KW-1185">Reference proteome</keyword>
<feature type="transmembrane region" description="Helical" evidence="7">
    <location>
        <begin position="364"/>
        <end position="383"/>
    </location>
</feature>
<feature type="transmembrane region" description="Helical" evidence="7">
    <location>
        <begin position="316"/>
        <end position="343"/>
    </location>
</feature>
<evidence type="ECO:0000313" key="9">
    <source>
        <dbReference type="EMBL" id="KAK9913815.1"/>
    </source>
</evidence>
<comment type="subcellular location">
    <subcellularLocation>
        <location evidence="1">Membrane</location>
        <topology evidence="1">Multi-pass membrane protein</topology>
    </subcellularLocation>
</comment>
<feature type="transmembrane region" description="Helical" evidence="7">
    <location>
        <begin position="65"/>
        <end position="90"/>
    </location>
</feature>
<keyword evidence="2" id="KW-0813">Transport</keyword>
<dbReference type="AlphaFoldDB" id="A0AAW1W0T7"/>
<evidence type="ECO:0000256" key="6">
    <source>
        <dbReference type="ARBA" id="ARBA00023136"/>
    </source>
</evidence>
<protein>
    <recommendedName>
        <fullName evidence="8">Amino acid transporter transmembrane domain-containing protein</fullName>
    </recommendedName>
</protein>
<keyword evidence="4" id="KW-0029">Amino-acid transport</keyword>
<feature type="transmembrane region" description="Helical" evidence="7">
    <location>
        <begin position="168"/>
        <end position="185"/>
    </location>
</feature>
<name>A0AAW1W0T7_RUBAR</name>
<reference evidence="9 10" key="1">
    <citation type="journal article" date="2023" name="G3 (Bethesda)">
        <title>A chromosome-length genome assembly and annotation of blackberry (Rubus argutus, cv. 'Hillquist').</title>
        <authorList>
            <person name="Bruna T."/>
            <person name="Aryal R."/>
            <person name="Dudchenko O."/>
            <person name="Sargent D.J."/>
            <person name="Mead D."/>
            <person name="Buti M."/>
            <person name="Cavallini A."/>
            <person name="Hytonen T."/>
            <person name="Andres J."/>
            <person name="Pham M."/>
            <person name="Weisz D."/>
            <person name="Mascagni F."/>
            <person name="Usai G."/>
            <person name="Natali L."/>
            <person name="Bassil N."/>
            <person name="Fernandez G.E."/>
            <person name="Lomsadze A."/>
            <person name="Armour M."/>
            <person name="Olukolu B."/>
            <person name="Poorten T."/>
            <person name="Britton C."/>
            <person name="Davik J."/>
            <person name="Ashrafi H."/>
            <person name="Aiden E.L."/>
            <person name="Borodovsky M."/>
            <person name="Worthington M."/>
        </authorList>
    </citation>
    <scope>NUCLEOTIDE SEQUENCE [LARGE SCALE GENOMIC DNA]</scope>
    <source>
        <strain evidence="9">PI 553951</strain>
    </source>
</reference>
<keyword evidence="6 7" id="KW-0472">Membrane</keyword>
<feature type="transmembrane region" description="Helical" evidence="7">
    <location>
        <begin position="424"/>
        <end position="446"/>
    </location>
</feature>
<accession>A0AAW1W0T7</accession>
<comment type="caution">
    <text evidence="9">The sequence shown here is derived from an EMBL/GenBank/DDBJ whole genome shotgun (WGS) entry which is preliminary data.</text>
</comment>
<evidence type="ECO:0000259" key="8">
    <source>
        <dbReference type="Pfam" id="PF01490"/>
    </source>
</evidence>
<evidence type="ECO:0000256" key="7">
    <source>
        <dbReference type="SAM" id="Phobius"/>
    </source>
</evidence>
<dbReference type="EMBL" id="JBEDUW010000007">
    <property type="protein sequence ID" value="KAK9913815.1"/>
    <property type="molecule type" value="Genomic_DNA"/>
</dbReference>
<evidence type="ECO:0000256" key="5">
    <source>
        <dbReference type="ARBA" id="ARBA00022989"/>
    </source>
</evidence>
<sequence length="451" mass="48993">MMKKQQNNDEAGVVTQPLLHDFKSLEGQSPSSSSIQGASFSGAVFNISTTMIGAGIMSIPATMKVLGIIPGFIAILFVAILTEVTVEFLLRYTNSGKSETYAGMVGESFGPLGSIAVQICVIITNLGCLIIYLIIIGDVLCGSTQSGGTLHLGILQEWFGIHWWNSRPFALLFVAIFVMLPLVLLRRVDSLRHTSAISILLAVVFVAISSAMAIYALCKGKAHKLRLFPDFGNQVSISDLFTSIPVIVTSFGFHVNVHPIRAELGEPSDMRLASRISLLICVAIYFSIGFFGYLLFGDSIMSDMLVNFDQNSGSTFGQILNVIVRSSYAIHLLLVFPVMNFSLRANIDELLFPNKPVLAESTSRFLILTCVLLSFSYFVAIVIPNIWYFFQFMGSTTVVCLSFIFPGALILRDGHGISTTKDKIIAVVVIVLAVVTSSLAISTSLYTSSQS</sequence>
<feature type="transmembrane region" description="Helical" evidence="7">
    <location>
        <begin position="389"/>
        <end position="412"/>
    </location>
</feature>
<keyword evidence="3 7" id="KW-0812">Transmembrane</keyword>
<feature type="transmembrane region" description="Helical" evidence="7">
    <location>
        <begin position="111"/>
        <end position="135"/>
    </location>
</feature>
<evidence type="ECO:0000256" key="4">
    <source>
        <dbReference type="ARBA" id="ARBA00022970"/>
    </source>
</evidence>
<organism evidence="9 10">
    <name type="scientific">Rubus argutus</name>
    <name type="common">Southern blackberry</name>
    <dbReference type="NCBI Taxonomy" id="59490"/>
    <lineage>
        <taxon>Eukaryota</taxon>
        <taxon>Viridiplantae</taxon>
        <taxon>Streptophyta</taxon>
        <taxon>Embryophyta</taxon>
        <taxon>Tracheophyta</taxon>
        <taxon>Spermatophyta</taxon>
        <taxon>Magnoliopsida</taxon>
        <taxon>eudicotyledons</taxon>
        <taxon>Gunneridae</taxon>
        <taxon>Pentapetalae</taxon>
        <taxon>rosids</taxon>
        <taxon>fabids</taxon>
        <taxon>Rosales</taxon>
        <taxon>Rosaceae</taxon>
        <taxon>Rosoideae</taxon>
        <taxon>Rosoideae incertae sedis</taxon>
        <taxon>Rubus</taxon>
    </lineage>
</organism>
<dbReference type="PANTHER" id="PTHR22950:SF289">
    <property type="entry name" value="AMINO ACID TRANSPORTER AVT6C-LIKE"/>
    <property type="match status" value="1"/>
</dbReference>
<evidence type="ECO:0000256" key="2">
    <source>
        <dbReference type="ARBA" id="ARBA00022448"/>
    </source>
</evidence>
<gene>
    <name evidence="9" type="ORF">M0R45_037623</name>
</gene>
<dbReference type="Pfam" id="PF01490">
    <property type="entry name" value="Aa_trans"/>
    <property type="match status" value="1"/>
</dbReference>
<feature type="transmembrane region" description="Helical" evidence="7">
    <location>
        <begin position="197"/>
        <end position="217"/>
    </location>
</feature>
<feature type="transmembrane region" description="Helical" evidence="7">
    <location>
        <begin position="276"/>
        <end position="296"/>
    </location>
</feature>
<evidence type="ECO:0000313" key="10">
    <source>
        <dbReference type="Proteomes" id="UP001457282"/>
    </source>
</evidence>
<dbReference type="Proteomes" id="UP001457282">
    <property type="component" value="Unassembled WGS sequence"/>
</dbReference>
<feature type="domain" description="Amino acid transporter transmembrane" evidence="8">
    <location>
        <begin position="38"/>
        <end position="424"/>
    </location>
</feature>
<dbReference type="GO" id="GO:0031090">
    <property type="term" value="C:organelle membrane"/>
    <property type="evidence" value="ECO:0007669"/>
    <property type="project" value="UniProtKB-ARBA"/>
</dbReference>
<dbReference type="PANTHER" id="PTHR22950">
    <property type="entry name" value="AMINO ACID TRANSPORTER"/>
    <property type="match status" value="1"/>
</dbReference>
<evidence type="ECO:0000256" key="1">
    <source>
        <dbReference type="ARBA" id="ARBA00004141"/>
    </source>
</evidence>
<dbReference type="GO" id="GO:0015179">
    <property type="term" value="F:L-amino acid transmembrane transporter activity"/>
    <property type="evidence" value="ECO:0007669"/>
    <property type="project" value="TreeGrafter"/>
</dbReference>
<evidence type="ECO:0000256" key="3">
    <source>
        <dbReference type="ARBA" id="ARBA00022692"/>
    </source>
</evidence>